<evidence type="ECO:0000313" key="2">
    <source>
        <dbReference type="EMBL" id="UUL82959.1"/>
    </source>
</evidence>
<accession>A0ABY5L7K4</accession>
<evidence type="ECO:0000256" key="1">
    <source>
        <dbReference type="SAM" id="SignalP"/>
    </source>
</evidence>
<dbReference type="Proteomes" id="UP001058533">
    <property type="component" value="Chromosome"/>
</dbReference>
<keyword evidence="1" id="KW-0732">Signal</keyword>
<dbReference type="RefSeq" id="WP_256506804.1">
    <property type="nucleotide sequence ID" value="NZ_CP101740.1"/>
</dbReference>
<name>A0ABY5L7K4_9SPHN</name>
<dbReference type="SUPFAM" id="SSF63825">
    <property type="entry name" value="YWTD domain"/>
    <property type="match status" value="1"/>
</dbReference>
<dbReference type="PANTHER" id="PTHR31270">
    <property type="entry name" value="GLUTAMINYL-PEPTIDE CYCLOTRANSFERASE"/>
    <property type="match status" value="1"/>
</dbReference>
<gene>
    <name evidence="2" type="ORF">NMP03_01580</name>
</gene>
<reference evidence="2" key="1">
    <citation type="submission" date="2022-07" db="EMBL/GenBank/DDBJ databases">
        <title>Sphingomonas sp. nov., a novel bacterium isolated from the north slope of the Mount Everest.</title>
        <authorList>
            <person name="Cui X."/>
            <person name="Liu Y."/>
        </authorList>
    </citation>
    <scope>NUCLEOTIDE SEQUENCE</scope>
    <source>
        <strain evidence="2">S5-59</strain>
    </source>
</reference>
<evidence type="ECO:0000313" key="3">
    <source>
        <dbReference type="Proteomes" id="UP001058533"/>
    </source>
</evidence>
<sequence length="268" mass="28941">MVLNRLSHTAASILIGAALCCPAPAHAQEAVPAAAACSVPAVEAASVVARFPHDPRAFTQGLLWHDGALFESVGQTGRSEVRRVDPDTGRVLARRAIPARQFGEGLALIGDELVQLTWTSGIAHRYAARDLQPRGSFRYGGEGWGLTTLGDRLVRSDGSDILTFHARADFAETGRIAVRLGERRLKNLNELEAIDGAIYANVWMQPAIVSIDPATGCVTRRIDLAPLVAEVGLSDSDSVLNGIAWDPERRRLFVTGKYWPTLFEIALP</sequence>
<protein>
    <submittedName>
        <fullName evidence="2">Glutaminyl-peptide cyclotransferase</fullName>
    </submittedName>
</protein>
<feature type="chain" id="PRO_5045896977" evidence="1">
    <location>
        <begin position="28"/>
        <end position="268"/>
    </location>
</feature>
<feature type="signal peptide" evidence="1">
    <location>
        <begin position="1"/>
        <end position="27"/>
    </location>
</feature>
<proteinExistence type="predicted"/>
<organism evidence="2 3">
    <name type="scientific">Sphingomonas qomolangmaensis</name>
    <dbReference type="NCBI Taxonomy" id="2918765"/>
    <lineage>
        <taxon>Bacteria</taxon>
        <taxon>Pseudomonadati</taxon>
        <taxon>Pseudomonadota</taxon>
        <taxon>Alphaproteobacteria</taxon>
        <taxon>Sphingomonadales</taxon>
        <taxon>Sphingomonadaceae</taxon>
        <taxon>Sphingomonas</taxon>
    </lineage>
</organism>
<keyword evidence="3" id="KW-1185">Reference proteome</keyword>
<dbReference type="PANTHER" id="PTHR31270:SF1">
    <property type="entry name" value="GLUTAMINYL-PEPTIDE CYCLOTRANSFERASE"/>
    <property type="match status" value="1"/>
</dbReference>
<dbReference type="EMBL" id="CP101740">
    <property type="protein sequence ID" value="UUL82959.1"/>
    <property type="molecule type" value="Genomic_DNA"/>
</dbReference>
<dbReference type="Pfam" id="PF05096">
    <property type="entry name" value="Glu_cyclase_2"/>
    <property type="match status" value="1"/>
</dbReference>
<dbReference type="InterPro" id="IPR007788">
    <property type="entry name" value="QCT"/>
</dbReference>